<feature type="transmembrane region" description="Helical" evidence="1">
    <location>
        <begin position="509"/>
        <end position="529"/>
    </location>
</feature>
<dbReference type="VEuPathDB" id="MicrosporidiaDB:ECU11_0250"/>
<evidence type="ECO:0000313" key="3">
    <source>
        <dbReference type="Proteomes" id="UP000000819"/>
    </source>
</evidence>
<dbReference type="EMBL" id="AL590450">
    <property type="protein sequence ID" value="CAD25935.1"/>
    <property type="molecule type" value="Genomic_DNA"/>
</dbReference>
<name>Q8SU85_ENCCU</name>
<gene>
    <name evidence="2" type="ordered locus">ECU11_0250</name>
</gene>
<keyword evidence="3" id="KW-1185">Reference proteome</keyword>
<dbReference type="InParanoid" id="Q8SU85"/>
<dbReference type="GeneID" id="859982"/>
<dbReference type="Pfam" id="PF07937">
    <property type="entry name" value="DUF1686"/>
    <property type="match status" value="1"/>
</dbReference>
<protein>
    <submittedName>
        <fullName evidence="2">Uncharacterized protein</fullName>
    </submittedName>
</protein>
<dbReference type="Proteomes" id="UP000000819">
    <property type="component" value="Chromosome XI"/>
</dbReference>
<organism evidence="2 3">
    <name type="scientific">Encephalitozoon cuniculi (strain GB-M1)</name>
    <name type="common">Microsporidian parasite</name>
    <dbReference type="NCBI Taxonomy" id="284813"/>
    <lineage>
        <taxon>Eukaryota</taxon>
        <taxon>Fungi</taxon>
        <taxon>Fungi incertae sedis</taxon>
        <taxon>Microsporidia</taxon>
        <taxon>Unikaryonidae</taxon>
        <taxon>Encephalitozoon</taxon>
    </lineage>
</organism>
<dbReference type="InterPro" id="IPR012468">
    <property type="entry name" value="DUF1686"/>
</dbReference>
<feature type="transmembrane region" description="Helical" evidence="1">
    <location>
        <begin position="445"/>
        <end position="464"/>
    </location>
</feature>
<dbReference type="RefSeq" id="NP_586331.1">
    <property type="nucleotide sequence ID" value="NM_001042164.1"/>
</dbReference>
<evidence type="ECO:0000313" key="2">
    <source>
        <dbReference type="EMBL" id="CAD25935.1"/>
    </source>
</evidence>
<keyword evidence="1" id="KW-0472">Membrane</keyword>
<dbReference type="AlphaFoldDB" id="Q8SU85"/>
<dbReference type="KEGG" id="ecu:ECU11_0250"/>
<reference evidence="2 3" key="2">
    <citation type="journal article" date="2009" name="BMC Genomics">
        <title>Identification of transcriptional signals in Encephalitozoon cuniculi widespread among Microsporidia phylum: support for accurate structural genome annotation.</title>
        <authorList>
            <person name="Peyretaillade E."/>
            <person name="Goncalves O."/>
            <person name="Terrat S."/>
            <person name="Dugat-Bony E."/>
            <person name="Wincker P."/>
            <person name="Cornman R.S."/>
            <person name="Evans J.D."/>
            <person name="Delbac F."/>
            <person name="Peyret P."/>
        </authorList>
    </citation>
    <scope>NUCLEOTIDE SEQUENCE [LARGE SCALE GENOMIC DNA]</scope>
    <source>
        <strain evidence="2 3">GB-M1</strain>
    </source>
</reference>
<accession>Q8SU85</accession>
<feature type="transmembrane region" description="Helical" evidence="1">
    <location>
        <begin position="420"/>
        <end position="439"/>
    </location>
</feature>
<feature type="transmembrane region" description="Helical" evidence="1">
    <location>
        <begin position="360"/>
        <end position="378"/>
    </location>
</feature>
<dbReference type="HOGENOM" id="CLU_032735_0_0_1"/>
<keyword evidence="1" id="KW-0812">Transmembrane</keyword>
<feature type="transmembrane region" description="Helical" evidence="1">
    <location>
        <begin position="321"/>
        <end position="348"/>
    </location>
</feature>
<feature type="transmembrane region" description="Helical" evidence="1">
    <location>
        <begin position="476"/>
        <end position="497"/>
    </location>
</feature>
<proteinExistence type="predicted"/>
<evidence type="ECO:0000256" key="1">
    <source>
        <dbReference type="SAM" id="Phobius"/>
    </source>
</evidence>
<keyword evidence="1" id="KW-1133">Transmembrane helix</keyword>
<sequence>MEQIRRIRDILGRLNFSPDCEVRASELKEIQQYVVYYYYNHGLALTPALDFYREALNSIRDDLESKGNSAGIAAVDAALEALKALSDLVEGEIPDSTSDLSGYRCFESRFGTFLNYFHSIDDLHEKFPKLFREFKNAVEKMFPYIEDLDTQGYSTVREPTLVMSLRAVFLGLIEENYRGEEGNHNNWPNCCLRIFGRTVNILGLYILDKYFHDIVNNNTFFECLSEILQELTTLEKAVGRRMFPNGQGARIRDALHDILDSLDSLFEKFRNLRIAYDQAVVDIGENGALFGPKFDELNQMLGKVNKGLPDLRYRIDRLEKILCPSFLGFGFYEFLCIVFIGSLAIFLYLGEEDTTAARSWNTGVYLLAVVGGIAYQAWRLATRYRDDGVIEMLREEWTAAGCIVPMAAALLHGGVIRSSVYSMTVVGIVAAAVCVQGLASRKMPTRQMCMVAGGILGLGALCAAGDRKMLLDSYEWRRWMCAGVVVFAALALLMLYADAPGDEEKTAKGAGEIVFLMSMAVLTGVSLVCGRDYCMVYGGGVPRKFLQTK</sequence>
<dbReference type="OrthoDB" id="2200771at2759"/>
<reference evidence="2 3" key="1">
    <citation type="journal article" date="2001" name="Nature">
        <title>Genome sequence and gene compaction of the eukaryote parasite Encephalitozoon cuniculi.</title>
        <authorList>
            <person name="Katinka M.D."/>
            <person name="Duprat S."/>
            <person name="Cornillot E."/>
            <person name="Metenier G."/>
            <person name="Thomarat F."/>
            <person name="Prensier G."/>
            <person name="Barbe V."/>
            <person name="Peyretaillade E."/>
            <person name="Brottier P."/>
            <person name="Wincker P."/>
            <person name="Delbac F."/>
            <person name="El Alaoui H."/>
            <person name="Peyret P."/>
            <person name="Saurin W."/>
            <person name="Gouy M."/>
            <person name="Weissenbach J."/>
            <person name="Vivares C.P."/>
        </authorList>
    </citation>
    <scope>NUCLEOTIDE SEQUENCE [LARGE SCALE GENOMIC DNA]</scope>
    <source>
        <strain evidence="2 3">GB-M1</strain>
    </source>
</reference>